<feature type="region of interest" description="Disordered" evidence="1">
    <location>
        <begin position="1"/>
        <end position="31"/>
    </location>
</feature>
<evidence type="ECO:0000256" key="2">
    <source>
        <dbReference type="SAM" id="Phobius"/>
    </source>
</evidence>
<evidence type="ECO:0000313" key="4">
    <source>
        <dbReference type="Proteomes" id="UP000277212"/>
    </source>
</evidence>
<keyword evidence="4" id="KW-1185">Reference proteome</keyword>
<reference evidence="3 4" key="1">
    <citation type="submission" date="2017-06" db="EMBL/GenBank/DDBJ databases">
        <title>Comparative genomic analysis of Ambrosia Fusariam Clade fungi.</title>
        <authorList>
            <person name="Stajich J.E."/>
            <person name="Carrillo J."/>
            <person name="Kijimoto T."/>
            <person name="Eskalen A."/>
            <person name="O'Donnell K."/>
            <person name="Kasson M."/>
        </authorList>
    </citation>
    <scope>NUCLEOTIDE SEQUENCE [LARGE SCALE GENOMIC DNA]</scope>
    <source>
        <strain evidence="3">UCR3666</strain>
    </source>
</reference>
<gene>
    <name evidence="3" type="ORF">CDV36_006291</name>
</gene>
<feature type="transmembrane region" description="Helical" evidence="2">
    <location>
        <begin position="36"/>
        <end position="57"/>
    </location>
</feature>
<comment type="caution">
    <text evidence="3">The sequence shown here is derived from an EMBL/GenBank/DDBJ whole genome shotgun (WGS) entry which is preliminary data.</text>
</comment>
<dbReference type="Proteomes" id="UP000277212">
    <property type="component" value="Unassembled WGS sequence"/>
</dbReference>
<organism evidence="3 4">
    <name type="scientific">Fusarium kuroshium</name>
    <dbReference type="NCBI Taxonomy" id="2010991"/>
    <lineage>
        <taxon>Eukaryota</taxon>
        <taxon>Fungi</taxon>
        <taxon>Dikarya</taxon>
        <taxon>Ascomycota</taxon>
        <taxon>Pezizomycotina</taxon>
        <taxon>Sordariomycetes</taxon>
        <taxon>Hypocreomycetidae</taxon>
        <taxon>Hypocreales</taxon>
        <taxon>Nectriaceae</taxon>
        <taxon>Fusarium</taxon>
        <taxon>Fusarium solani species complex</taxon>
    </lineage>
</organism>
<keyword evidence="2" id="KW-1133">Transmembrane helix</keyword>
<feature type="compositionally biased region" description="Basic and acidic residues" evidence="1">
    <location>
        <begin position="12"/>
        <end position="30"/>
    </location>
</feature>
<keyword evidence="2" id="KW-0812">Transmembrane</keyword>
<dbReference type="AlphaFoldDB" id="A0A3M2S8Y8"/>
<evidence type="ECO:0000256" key="1">
    <source>
        <dbReference type="SAM" id="MobiDB-lite"/>
    </source>
</evidence>
<protein>
    <submittedName>
        <fullName evidence="3">Uncharacterized protein</fullName>
    </submittedName>
</protein>
<dbReference type="EMBL" id="NKUJ01000094">
    <property type="protein sequence ID" value="RMJ14041.1"/>
    <property type="molecule type" value="Genomic_DNA"/>
</dbReference>
<name>A0A3M2S8Y8_9HYPO</name>
<sequence length="59" mass="6659">MPFSKSQQSSKTHTDHKPQAVDDTMRDSRKERKRKLRLALIILGRIGLIAIQIGVIFGA</sequence>
<keyword evidence="2" id="KW-0472">Membrane</keyword>
<evidence type="ECO:0000313" key="3">
    <source>
        <dbReference type="EMBL" id="RMJ14041.1"/>
    </source>
</evidence>
<proteinExistence type="predicted"/>
<feature type="compositionally biased region" description="Polar residues" evidence="1">
    <location>
        <begin position="1"/>
        <end position="11"/>
    </location>
</feature>
<accession>A0A3M2S8Y8</accession>